<dbReference type="EMBL" id="LN794158">
    <property type="protein sequence ID" value="CEN56275.1"/>
    <property type="molecule type" value="Genomic_DNA"/>
</dbReference>
<dbReference type="OrthoDB" id="218680at2"/>
<keyword evidence="3" id="KW-1185">Reference proteome</keyword>
<evidence type="ECO:0000313" key="2">
    <source>
        <dbReference type="EMBL" id="CEN56275.1"/>
    </source>
</evidence>
<dbReference type="InterPro" id="IPR021026">
    <property type="entry name" value="Filamn_hemagglutn_DUF3739"/>
</dbReference>
<evidence type="ECO:0000259" key="1">
    <source>
        <dbReference type="Pfam" id="PF12545"/>
    </source>
</evidence>
<sequence length="2061" mass="208323">MIGDVAFAGVSATKLNAQLDIRGRGLKAATEASLLTNGALTLTGRQIYPVTNGKFRFETIGIDSSIEIKSSGIRATEIPLSASGLLTLKADNIIQGGSLRAPLGQIVLDANKKLIFDAGSLTSVSAEGQMIPYGLTRLGGLDITEPTQQAVANENDVALKKITAKQVSISAPAVEMNVGATIDISGGGDTLAYEWIQGIGGSSDILAKAGTFAVLPNIKKGEYAPFDYNYTQPSIGINAGDSIHIAGVKGLADGDYALLPARYALLPGAYMVQTSTKAITQATSALQVDGSTLVSTYKSNGGYTDTNYNAFKITDASIFNTPKGSVSKAISEYRLTYGNQFFSKLAQDSGLAIPRISSDAGQLVIAASNNLVLDASVLTNKAETSRGGVVDITSNSIKVVGTKGADVSGILQLTAASLNNLNAESLLLGGTRTAKDDGSTQITAGASNLEFANNNENKLLVKELIAASTDTLTVAAGASISTASASESTGSSKLETTGTGALLAVSSSNDLELERTGNTATGDLSIAADSNISASRSMVLDSRDTANLAGTVTVSNAGSISLGAGRILLGDSGNDIGLKISNDLLSSFGQLAKVTLNSYENIDIYGAVDLGNKALDLTLNAGAIAGHMALNQTAKLSANNFVLKNSLGAVAESLNSILAGQLEINANNIQLVGGVANTSTAVTGFDAVQLNAAKEITVAGLGTTNINATTTSLKSSRISAASAADFTIAATGAMTTVLPTTQAALVDASGLGAKLTMTASTLTLGGKVDLPSGRLIAKASAGDLTVSATGQLKATSVPVKFDKYTEYTPAGKITLQTDLGNVVVESGGLVDVSGKQALGEVGGDAGSINIISKHSATVNGSLKGLASAGNKAGDFVLDANALTLPNFTSLNTALNTGGFTNLRDLRVRTGDITIAAGDTVTAKHVILSADAGKIDVLGTVDASGSNGGKIEMYASDNLTLKTGSKLLAKGTGEALVAGDSFVGAGGKVLLSSLSQASTSAISAESVALIDVSGDQQGATLGEKGSVIMRAYRGTSGTANTVNVDTTATATVKGAENVRLEGVRVYTSTSFNTTTPNIVTDTNAFYTANPGAGIYTTQDGANVTILPNIEVRSSATSALVDLTVGATATDLNMRAFGVLQVGKGGTLTLRSNNNLNINGTLSDGFNGVATNSVLQTGNTFNFNLVAGADLSSANQLSTMKSADATKGNFNLANTKLIRTGTGEINIAAGGNLTMGNDSSVIYTVGKAADTFAGFSNPSTTTAASYLTKGGDININVQGDITGKIASGSSQQLISQWLFRQGGGTGNKNVSWWLRPDLFKQGVAALGGGDVTVNAGGNITNFSASVPTTARFSGTGDLSFNGGGGLFVKAGGSIASGIYFAGKGNIDLFADGKITSATSNFGTTLALQDASAKVSAVKGVAIETIFNPTMWAQSSVNASNGLSVDGSNSFFMTYGPSSTVDVSSIYGDVTLGLTATANITSKTSTGLPNFSKAPTALEVLPGDVQAVSFAGNIGLGRLVLSPAPNGNLNLLASGSVSTIGTSLIGMSDADVNILPSVLNPISDASKIPAAVNYLRDGHAASAVHLSDSASLVVVAKNGSISMPGASGSFGLSSAKALDIFAGKDVSINASIQHNASQDLSVIQAGRDVVMPTTQGSKIQVAGPGEIFIEAGRNVSLGASQGISAVANTLNPALPIQGASLTVLAGAGALGSSVADYIESYINPNGSGPSTLQNNPTLLAAYKSDTKKAVASYIRNMTGDASLSEDAAMTQYLAIDLDRQAIFAYRHFSSELLASGKGYAESQNHDRGDKAIASLFPSDRNYKGDLSLYNSQIRTSRDGSVDILTPGGFINAGVPTSSGNNIGIVTERGGAIRAFAETGFQVEQSKIITQYGSDITVWVNNGDIDAGRGSKTALSVPQRVVSTNADGKTTIEAKGAAAGSGIRAQTYDPDGPTGVQIAPPLGSVALIAPRGILNASEAGIAAGNFLAVATQVLGANNISVSGTSSGVPVASTGSVAGAMTGVSNAAADATKSIASDISRQATTNSTVKTPMPSLISVEVIGLGD</sequence>
<dbReference type="Proteomes" id="UP000056322">
    <property type="component" value="Chromosome 1"/>
</dbReference>
<dbReference type="Pfam" id="PF12545">
    <property type="entry name" value="DUF3739"/>
    <property type="match status" value="1"/>
</dbReference>
<gene>
    <name evidence="2" type="ORF">BN1209_1235</name>
</gene>
<protein>
    <submittedName>
        <fullName evidence="2">Filamentous hemagglutinin-like protein</fullName>
    </submittedName>
</protein>
<proteinExistence type="predicted"/>
<dbReference type="STRING" id="1581680.BN1209_1235"/>
<evidence type="ECO:0000313" key="3">
    <source>
        <dbReference type="Proteomes" id="UP000056322"/>
    </source>
</evidence>
<accession>A0A0B7IVM2</accession>
<dbReference type="HOGENOM" id="CLU_232970_0_0_4"/>
<name>A0A0B7IVM2_9PROT</name>
<reference evidence="3" key="1">
    <citation type="submission" date="2014-12" db="EMBL/GenBank/DDBJ databases">
        <authorList>
            <person name="Salcher M.M."/>
        </authorList>
    </citation>
    <scope>NUCLEOTIDE SEQUENCE [LARGE SCALE GENOMIC DNA]</scope>
    <source>
        <strain evidence="3">MMS-10A-171</strain>
    </source>
</reference>
<dbReference type="RefSeq" id="WP_052661112.1">
    <property type="nucleotide sequence ID" value="NZ_LN794158.1"/>
</dbReference>
<organism evidence="2 3">
    <name type="scientific">Candidatus Methylopumilus turicensis</name>
    <dbReference type="NCBI Taxonomy" id="1581680"/>
    <lineage>
        <taxon>Bacteria</taxon>
        <taxon>Pseudomonadati</taxon>
        <taxon>Pseudomonadota</taxon>
        <taxon>Betaproteobacteria</taxon>
        <taxon>Nitrosomonadales</taxon>
        <taxon>Methylophilaceae</taxon>
        <taxon>Candidatus Methylopumilus</taxon>
    </lineage>
</organism>
<dbReference type="KEGG" id="mbac:BN1209_1235"/>
<feature type="domain" description="DUF3739" evidence="1">
    <location>
        <begin position="1889"/>
        <end position="2006"/>
    </location>
</feature>